<comment type="subunit">
    <text evidence="1">Forms a complex composed of PxpA, PxpB and PxpC.</text>
</comment>
<evidence type="ECO:0000256" key="1">
    <source>
        <dbReference type="HAMAP-Rule" id="MF_00691"/>
    </source>
</evidence>
<dbReference type="GO" id="GO:0005524">
    <property type="term" value="F:ATP binding"/>
    <property type="evidence" value="ECO:0007669"/>
    <property type="project" value="UniProtKB-UniRule"/>
</dbReference>
<dbReference type="OrthoDB" id="9773478at2"/>
<dbReference type="STRING" id="1462526.BN990_01251"/>
<reference evidence="2 3" key="1">
    <citation type="submission" date="2014-03" db="EMBL/GenBank/DDBJ databases">
        <authorList>
            <person name="Urmite Genomes U."/>
        </authorList>
    </citation>
    <scope>NUCLEOTIDE SEQUENCE [LARGE SCALE GENOMIC DNA]</scope>
    <source>
        <strain evidence="2 3">Vm-5</strain>
    </source>
</reference>
<dbReference type="Pfam" id="PF03746">
    <property type="entry name" value="LamB_YcsF"/>
    <property type="match status" value="1"/>
</dbReference>
<keyword evidence="1" id="KW-0378">Hydrolase</keyword>
<dbReference type="EC" id="3.5.2.9" evidence="1"/>
<dbReference type="eggNOG" id="COG1540">
    <property type="taxonomic scope" value="Bacteria"/>
</dbReference>
<dbReference type="InterPro" id="IPR005501">
    <property type="entry name" value="LamB/YcsF/PxpA-like"/>
</dbReference>
<dbReference type="InterPro" id="IPR011330">
    <property type="entry name" value="Glyco_hydro/deAcase_b/a-brl"/>
</dbReference>
<comment type="catalytic activity">
    <reaction evidence="1">
        <text>5-oxo-L-proline + ATP + 2 H2O = L-glutamate + ADP + phosphate + H(+)</text>
        <dbReference type="Rhea" id="RHEA:10348"/>
        <dbReference type="ChEBI" id="CHEBI:15377"/>
        <dbReference type="ChEBI" id="CHEBI:15378"/>
        <dbReference type="ChEBI" id="CHEBI:29985"/>
        <dbReference type="ChEBI" id="CHEBI:30616"/>
        <dbReference type="ChEBI" id="CHEBI:43474"/>
        <dbReference type="ChEBI" id="CHEBI:58402"/>
        <dbReference type="ChEBI" id="CHEBI:456216"/>
        <dbReference type="EC" id="3.5.2.9"/>
    </reaction>
</comment>
<dbReference type="HAMAP" id="MF_00691">
    <property type="entry name" value="PxpA"/>
    <property type="match status" value="1"/>
</dbReference>
<dbReference type="NCBIfam" id="NF003816">
    <property type="entry name" value="PRK05406.1-5"/>
    <property type="match status" value="1"/>
</dbReference>
<dbReference type="Gene3D" id="3.20.20.370">
    <property type="entry name" value="Glycoside hydrolase/deacetylase"/>
    <property type="match status" value="1"/>
</dbReference>
<sequence>MTTIDINCDMGESYGAFMVGEDETIMNYISSANIACGMHAGDPHVMERTVRLAKKNRVGIGAHPGFPDIAGFGRRMMEFTEEEIYQLIIYQIGGLQAFCSVHDVTLKHVKPHGALYNLAARDEKVADAIARAVYDLDSNLILIGLANSALLSAGIAAGINVASEVFADRTFTAEGFLTPRNVKGAFIYDVKDAAEQMKRIVVDQKVKAIDGTIIDLKADTICIHGDGKHAVAFAEALQTTLSNNGITIKRLGEK</sequence>
<dbReference type="NCBIfam" id="NF003814">
    <property type="entry name" value="PRK05406.1-3"/>
    <property type="match status" value="1"/>
</dbReference>
<evidence type="ECO:0000313" key="3">
    <source>
        <dbReference type="Proteomes" id="UP000028875"/>
    </source>
</evidence>
<dbReference type="GO" id="GO:0017168">
    <property type="term" value="F:5-oxoprolinase (ATP-hydrolyzing) activity"/>
    <property type="evidence" value="ECO:0007669"/>
    <property type="project" value="UniProtKB-UniRule"/>
</dbReference>
<dbReference type="GO" id="GO:0005975">
    <property type="term" value="P:carbohydrate metabolic process"/>
    <property type="evidence" value="ECO:0007669"/>
    <property type="project" value="InterPro"/>
</dbReference>
<dbReference type="PANTHER" id="PTHR30292:SF0">
    <property type="entry name" value="5-OXOPROLINASE SUBUNIT A"/>
    <property type="match status" value="1"/>
</dbReference>
<keyword evidence="1" id="KW-0067">ATP-binding</keyword>
<gene>
    <name evidence="1" type="primary">pxpA</name>
    <name evidence="2" type="ORF">BN990_01251</name>
</gene>
<keyword evidence="1" id="KW-0547">Nucleotide-binding</keyword>
<protein>
    <recommendedName>
        <fullName evidence="1">5-oxoprolinase subunit A</fullName>
        <shortName evidence="1">5-OPase subunit A</shortName>
        <ecNumber evidence="1">3.5.2.9</ecNumber>
    </recommendedName>
    <alternativeName>
        <fullName evidence="1">5-oxoprolinase (ATP-hydrolyzing) subunit A</fullName>
    </alternativeName>
</protein>
<comment type="function">
    <text evidence="1">Catalyzes the cleavage of 5-oxoproline to form L-glutamate coupled to the hydrolysis of ATP to ADP and inorganic phosphate.</text>
</comment>
<reference evidence="3" key="2">
    <citation type="submission" date="2014-05" db="EMBL/GenBank/DDBJ databases">
        <title>Draft genome sequence of Virgibacillus massiliensis Vm-5.</title>
        <authorList>
            <person name="Khelaifia S."/>
            <person name="Croce O."/>
            <person name="Lagier J.C."/>
            <person name="Raoult D."/>
        </authorList>
    </citation>
    <scope>NUCLEOTIDE SEQUENCE [LARGE SCALE GENOMIC DNA]</scope>
    <source>
        <strain evidence="3">Vm-5</strain>
    </source>
</reference>
<comment type="caution">
    <text evidence="2">The sequence shown here is derived from an EMBL/GenBank/DDBJ whole genome shotgun (WGS) entry which is preliminary data.</text>
</comment>
<dbReference type="AlphaFoldDB" id="A0A024QAN5"/>
<dbReference type="RefSeq" id="WP_021289140.1">
    <property type="nucleotide sequence ID" value="NZ_BNER01000003.1"/>
</dbReference>
<dbReference type="EMBL" id="CCDP010000001">
    <property type="protein sequence ID" value="CDQ38971.1"/>
    <property type="molecule type" value="Genomic_DNA"/>
</dbReference>
<organism evidence="2 3">
    <name type="scientific">Virgibacillus massiliensis</name>
    <dbReference type="NCBI Taxonomy" id="1462526"/>
    <lineage>
        <taxon>Bacteria</taxon>
        <taxon>Bacillati</taxon>
        <taxon>Bacillota</taxon>
        <taxon>Bacilli</taxon>
        <taxon>Bacillales</taxon>
        <taxon>Bacillaceae</taxon>
        <taxon>Virgibacillus</taxon>
    </lineage>
</organism>
<proteinExistence type="inferred from homology"/>
<name>A0A024QAN5_9BACI</name>
<evidence type="ECO:0000313" key="2">
    <source>
        <dbReference type="EMBL" id="CDQ38971.1"/>
    </source>
</evidence>
<accession>A0A024QAN5</accession>
<dbReference type="SUPFAM" id="SSF88713">
    <property type="entry name" value="Glycoside hydrolase/deacetylase"/>
    <property type="match status" value="1"/>
</dbReference>
<comment type="similarity">
    <text evidence="1">Belongs to the LamB/PxpA family.</text>
</comment>
<dbReference type="PANTHER" id="PTHR30292">
    <property type="entry name" value="UNCHARACTERIZED PROTEIN YBGL-RELATED"/>
    <property type="match status" value="1"/>
</dbReference>
<dbReference type="Proteomes" id="UP000028875">
    <property type="component" value="Unassembled WGS sequence"/>
</dbReference>
<keyword evidence="3" id="KW-1185">Reference proteome</keyword>
<dbReference type="CDD" id="cd10787">
    <property type="entry name" value="LamB_YcsF_like"/>
    <property type="match status" value="1"/>
</dbReference>